<dbReference type="Pfam" id="PF07715">
    <property type="entry name" value="Plug"/>
    <property type="match status" value="1"/>
</dbReference>
<feature type="chain" id="PRO_5019242919" description="TonB-dependent receptor plug domain-containing protein" evidence="1">
    <location>
        <begin position="21"/>
        <end position="880"/>
    </location>
</feature>
<dbReference type="InterPro" id="IPR037066">
    <property type="entry name" value="Plug_dom_sf"/>
</dbReference>
<accession>A0A431TWT6</accession>
<organism evidence="3 4">
    <name type="scientific">Hymenobacter gummosus</name>
    <dbReference type="NCBI Taxonomy" id="1776032"/>
    <lineage>
        <taxon>Bacteria</taxon>
        <taxon>Pseudomonadati</taxon>
        <taxon>Bacteroidota</taxon>
        <taxon>Cytophagia</taxon>
        <taxon>Cytophagales</taxon>
        <taxon>Hymenobacteraceae</taxon>
        <taxon>Hymenobacter</taxon>
    </lineage>
</organism>
<gene>
    <name evidence="3" type="ORF">EJV47_23635</name>
</gene>
<keyword evidence="1" id="KW-0732">Signal</keyword>
<dbReference type="Proteomes" id="UP000282184">
    <property type="component" value="Unassembled WGS sequence"/>
</dbReference>
<dbReference type="Gene3D" id="2.170.130.10">
    <property type="entry name" value="TonB-dependent receptor, plug domain"/>
    <property type="match status" value="1"/>
</dbReference>
<evidence type="ECO:0000313" key="4">
    <source>
        <dbReference type="Proteomes" id="UP000282184"/>
    </source>
</evidence>
<name>A0A431TWT6_9BACT</name>
<dbReference type="AlphaFoldDB" id="A0A431TWT6"/>
<proteinExistence type="predicted"/>
<keyword evidence="4" id="KW-1185">Reference proteome</keyword>
<dbReference type="OrthoDB" id="9768177at2"/>
<evidence type="ECO:0000259" key="2">
    <source>
        <dbReference type="Pfam" id="PF07715"/>
    </source>
</evidence>
<feature type="signal peptide" evidence="1">
    <location>
        <begin position="1"/>
        <end position="20"/>
    </location>
</feature>
<dbReference type="RefSeq" id="WP_126695683.1">
    <property type="nucleotide sequence ID" value="NZ_RXOF01000018.1"/>
</dbReference>
<dbReference type="SUPFAM" id="SSF56935">
    <property type="entry name" value="Porins"/>
    <property type="match status" value="1"/>
</dbReference>
<reference evidence="3 4" key="1">
    <citation type="submission" date="2018-12" db="EMBL/GenBank/DDBJ databases">
        <title>Hymenobacter gummosus sp. nov., isolated from a spring.</title>
        <authorList>
            <person name="Nie L."/>
        </authorList>
    </citation>
    <scope>NUCLEOTIDE SEQUENCE [LARGE SCALE GENOMIC DNA]</scope>
    <source>
        <strain evidence="3 4">KCTC 52166</strain>
    </source>
</reference>
<evidence type="ECO:0000256" key="1">
    <source>
        <dbReference type="SAM" id="SignalP"/>
    </source>
</evidence>
<comment type="caution">
    <text evidence="3">The sequence shown here is derived from an EMBL/GenBank/DDBJ whole genome shotgun (WGS) entry which is preliminary data.</text>
</comment>
<dbReference type="InterPro" id="IPR012910">
    <property type="entry name" value="Plug_dom"/>
</dbReference>
<protein>
    <recommendedName>
        <fullName evidence="2">TonB-dependent receptor plug domain-containing protein</fullName>
    </recommendedName>
</protein>
<feature type="domain" description="TonB-dependent receptor plug" evidence="2">
    <location>
        <begin position="58"/>
        <end position="165"/>
    </location>
</feature>
<dbReference type="EMBL" id="RXOF01000018">
    <property type="protein sequence ID" value="RTQ45827.1"/>
    <property type="molecule type" value="Genomic_DNA"/>
</dbReference>
<evidence type="ECO:0000313" key="3">
    <source>
        <dbReference type="EMBL" id="RTQ45827.1"/>
    </source>
</evidence>
<sequence>MHARLLAGALIVLPAPMAWAQQPAPAAVSAPDSLTLPPLEGAHDGAGTVRVADLPLLPVQERLRQVAGVQVTPYSGAPGSPAVVRIRGAGSVANGNTRPLYVVDGIPVFTASVADPSETSPIFSLSAETNANPLLTLPPQTIESVEVLKGALATARYGLYGQNGVVLIRTRLGAEGQPLRVRYQGFGTVSQPLRRFELLTARQYAELANEAAANNNRPPAYPAAELARLGTDWQNEVLRPAALGQQQHLSVSGGSARGTSYYAAADYLGQQGVVRYAFLRRYGLRLNVAQTIGTRLRVEGRVGFSQSDERRPSSAVVPAALTNLPTLPVRDANGQYVPIRIFSSLRMPNAAQLVAESYRRPREQRLLAQVGAYYQLLPGLSAELRGSLERHELTARQYTSSFYIPNAATPAVPTLHQRHSYQQWILYPALRFARTWREQHTLTAALEGQQWISRQRQSVEEDYGGMGQQRSSDYLRLNQHNDLLTAGYRYADRYELQASLRAERITPLFSDSYWWWLPGAQFTWHAAREGFLSGSARLSTLDVWAGWGRTGTGSADGMRIVQGNVAYQRPANRTTQQEVGLQLGLWQNALTITATAYRRYTEGNLSLLLSGLPSGMPASVAVLSHQIRNRGAELTLQGHWQLGRLQGVSRLAAAYNANRYTDNFGFGGTFGQTRAASGQPLSAFYGFRYQNGVDPGTGQYRYADLNGDGRLTFDDQQALGTAIPPQLLSLGQQARAGRWALSLQLDGMFGYQVHNALLASLDYAADGSNRSTRVLDRWTPTNLDSDVVKAGGASGNFGDYQLQPGTNVRLSAAQLSFSVWRRGPRQADIWLAGHNLLVLTRYRGFDPNVSSAGADPSQAGIDNNAYPVARTVALGVSATL</sequence>